<dbReference type="InterPro" id="IPR036977">
    <property type="entry name" value="DNA_primase_Znf_CHC2"/>
</dbReference>
<dbReference type="InterPro" id="IPR027417">
    <property type="entry name" value="P-loop_NTPase"/>
</dbReference>
<evidence type="ECO:0000256" key="7">
    <source>
        <dbReference type="ARBA" id="ARBA00022771"/>
    </source>
</evidence>
<accession>A0ABU1S0B6</accession>
<dbReference type="Pfam" id="PF08275">
    <property type="entry name" value="DNAG_N"/>
    <property type="match status" value="1"/>
</dbReference>
<evidence type="ECO:0000313" key="14">
    <source>
        <dbReference type="Proteomes" id="UP001261871"/>
    </source>
</evidence>
<name>A0ABU1S0B6_9FLAO</name>
<gene>
    <name evidence="13" type="ORF">J2W95_001168</name>
</gene>
<dbReference type="InterPro" id="IPR006171">
    <property type="entry name" value="TOPRIM_dom"/>
</dbReference>
<dbReference type="Gene3D" id="3.90.580.10">
    <property type="entry name" value="Zinc finger, CHC2-type domain"/>
    <property type="match status" value="1"/>
</dbReference>
<dbReference type="CDD" id="cd03364">
    <property type="entry name" value="TOPRIM_DnaG_primases"/>
    <property type="match status" value="1"/>
</dbReference>
<dbReference type="SMART" id="SM00493">
    <property type="entry name" value="TOPRIM"/>
    <property type="match status" value="1"/>
</dbReference>
<dbReference type="InterPro" id="IPR002694">
    <property type="entry name" value="Znf_CHC2"/>
</dbReference>
<dbReference type="Proteomes" id="UP001261871">
    <property type="component" value="Unassembled WGS sequence"/>
</dbReference>
<feature type="coiled-coil region" evidence="10">
    <location>
        <begin position="100"/>
        <end position="131"/>
    </location>
</feature>
<evidence type="ECO:0000256" key="5">
    <source>
        <dbReference type="ARBA" id="ARBA00022705"/>
    </source>
</evidence>
<evidence type="ECO:0000256" key="8">
    <source>
        <dbReference type="ARBA" id="ARBA00022833"/>
    </source>
</evidence>
<dbReference type="SUPFAM" id="SSF57783">
    <property type="entry name" value="Zinc beta-ribbon"/>
    <property type="match status" value="1"/>
</dbReference>
<keyword evidence="14" id="KW-1185">Reference proteome</keyword>
<dbReference type="Pfam" id="PF01807">
    <property type="entry name" value="Zn_ribbon_DnaG"/>
    <property type="match status" value="1"/>
</dbReference>
<evidence type="ECO:0000313" key="13">
    <source>
        <dbReference type="EMBL" id="MDR6844477.1"/>
    </source>
</evidence>
<evidence type="ECO:0000256" key="4">
    <source>
        <dbReference type="ARBA" id="ARBA00022695"/>
    </source>
</evidence>
<evidence type="ECO:0000259" key="12">
    <source>
        <dbReference type="SMART" id="SM00493"/>
    </source>
</evidence>
<reference evidence="13 14" key="1">
    <citation type="submission" date="2023-07" db="EMBL/GenBank/DDBJ databases">
        <title>Sorghum-associated microbial communities from plants grown in Nebraska, USA.</title>
        <authorList>
            <person name="Schachtman D."/>
        </authorList>
    </citation>
    <scope>NUCLEOTIDE SEQUENCE [LARGE SCALE GENOMIC DNA]</scope>
    <source>
        <strain evidence="13 14">BE124</strain>
    </source>
</reference>
<evidence type="ECO:0000256" key="1">
    <source>
        <dbReference type="ARBA" id="ARBA00022478"/>
    </source>
</evidence>
<proteinExistence type="predicted"/>
<protein>
    <submittedName>
        <fullName evidence="13">DNA primase catalytic core</fullName>
    </submittedName>
</protein>
<feature type="domain" description="Zinc finger CHC2-type" evidence="11">
    <location>
        <begin position="35"/>
        <end position="89"/>
    </location>
</feature>
<comment type="caution">
    <text evidence="13">The sequence shown here is derived from an EMBL/GenBank/DDBJ whole genome shotgun (WGS) entry which is preliminary data.</text>
</comment>
<dbReference type="SMART" id="SM00400">
    <property type="entry name" value="ZnF_CHCC"/>
    <property type="match status" value="1"/>
</dbReference>
<evidence type="ECO:0000256" key="9">
    <source>
        <dbReference type="ARBA" id="ARBA00023163"/>
    </source>
</evidence>
<dbReference type="EMBL" id="JAVDTX010000002">
    <property type="protein sequence ID" value="MDR6844477.1"/>
    <property type="molecule type" value="Genomic_DNA"/>
</dbReference>
<keyword evidence="6" id="KW-0479">Metal-binding</keyword>
<evidence type="ECO:0000256" key="2">
    <source>
        <dbReference type="ARBA" id="ARBA00022515"/>
    </source>
</evidence>
<evidence type="ECO:0000256" key="10">
    <source>
        <dbReference type="SAM" id="Coils"/>
    </source>
</evidence>
<keyword evidence="10" id="KW-0175">Coiled coil</keyword>
<keyword evidence="4" id="KW-0548">Nucleotidyltransferase</keyword>
<dbReference type="Gene3D" id="3.40.1360.10">
    <property type="match status" value="1"/>
</dbReference>
<keyword evidence="7" id="KW-0863">Zinc-finger</keyword>
<evidence type="ECO:0000256" key="6">
    <source>
        <dbReference type="ARBA" id="ARBA00022723"/>
    </source>
</evidence>
<dbReference type="Gene3D" id="3.90.980.10">
    <property type="entry name" value="DNA primase, catalytic core, N-terminal domain"/>
    <property type="match status" value="1"/>
</dbReference>
<sequence>MGYIKTTFIDKLLERAHIDEVIGKYVELKRAGANYKAKSPFSDDKTASLMVSPVKNIWKDFSSGKGGNVVSFVMEKESCTYPEAIEKIAGIYSEVVEYEAVEFSEKKKEVLEKKEELRKVLKATHELYQKEFLRLSDDHSAVQEVKVKREYSDDTILEWGIGFAPDNFLYNKLSASGRVSQGEALGLITNQWDKYSERVIYPIHDGNGLIIGFGGRDISGKPNRGKWINPDVNASNLLYNKSKVWFGLHKAKLEIRKRGEAFLSEGYNDVIGAHLYGLENTVASCGTAITDIQINELKKLCTKAVFWMDPDPAGKAAVLKQIPLFIKQGFRTEVIYTDLDPDDFCRKYSDVIALCGGLNEMFKVPGIRKDGFGILVNEFIKKDYYQLEEDLILEKEILQNLIIEFETEKQALIQERNKIETDFLTVDNLLKEIVITKTKKSDEYKEQQITTAAVKSNLEKIKNQIKNFQEPIHLKKQKTIVSDLTIKFETAYKNAEINRASGAKELCKVIINIEDDAYFQIYLNWIQLESKLPKSTINSWIKELRAEIEPVEEEYHIDYVLPIDVKVPMKELEKNIKHYGMFVANNQIYMSLPESRDGKVYFTSISNFSIEVLQHMNDEKFPRKLIRLKNIHNKEVIFDTNSENLNTPLNFYNTMSGHGNFNFKGSNNDLQILRTFLLDNMGDGRKIEVLGWQPDANIWVWNNRIINEEGVDIVLDENGVFVHNDTHYYIASANKIYKHTSGKYKAQKQFRVMENPISFESYTAKVLKVHREHGISALLFAIASLFQDIAVDETGSFPILFFYGPGGSGKDELAYIVQSFAGIPQIPINLEAGASTLKAKIIELAQFKNGISQLSEYKRGDNKLDGTIKSIWDRVGYKKGSIESRIAMDTVDIESSVILTGNDYPNSEPLIIRLIWNEMTKNVFSQEEMVEFDELNDWTTKGVSGYSHHLLTYRKVYKENYSKGYRKWKGILQENFKTAKGRIISNLAVLATTFEIVRDMTDLTLPFTQNEMMEHFKNQVEHQTAKINSASIMIRFWDCFIASLRGNKDERLQANYIVSVEENTLYIQWTHTMDKIERKWWSQYHEMPPGRASFKDELKKSGAWIEDIKSHSFASGRMANRSSATSINMLQLSENVREDITGSIMYQLNEGTLWDNKSKDNTESGQDEQLPLNWREIEGADSDFL</sequence>
<dbReference type="InterPro" id="IPR034151">
    <property type="entry name" value="TOPRIM_DnaG_bac"/>
</dbReference>
<keyword evidence="3" id="KW-0808">Transferase</keyword>
<evidence type="ECO:0000259" key="11">
    <source>
        <dbReference type="SMART" id="SM00400"/>
    </source>
</evidence>
<dbReference type="SUPFAM" id="SSF52540">
    <property type="entry name" value="P-loop containing nucleoside triphosphate hydrolases"/>
    <property type="match status" value="1"/>
</dbReference>
<evidence type="ECO:0000256" key="3">
    <source>
        <dbReference type="ARBA" id="ARBA00022679"/>
    </source>
</evidence>
<dbReference type="InterPro" id="IPR013264">
    <property type="entry name" value="DNAG_N"/>
</dbReference>
<organism evidence="13 14">
    <name type="scientific">Flavobacterium granuli</name>
    <dbReference type="NCBI Taxonomy" id="280093"/>
    <lineage>
        <taxon>Bacteria</taxon>
        <taxon>Pseudomonadati</taxon>
        <taxon>Bacteroidota</taxon>
        <taxon>Flavobacteriia</taxon>
        <taxon>Flavobacteriales</taxon>
        <taxon>Flavobacteriaceae</taxon>
        <taxon>Flavobacterium</taxon>
    </lineage>
</organism>
<dbReference type="RefSeq" id="WP_310004879.1">
    <property type="nucleotide sequence ID" value="NZ_JAVDTX010000002.1"/>
</dbReference>
<dbReference type="InterPro" id="IPR037068">
    <property type="entry name" value="DNA_primase_core_N_sf"/>
</dbReference>
<feature type="coiled-coil region" evidence="10">
    <location>
        <begin position="395"/>
        <end position="422"/>
    </location>
</feature>
<feature type="domain" description="Toprim" evidence="12">
    <location>
        <begin position="259"/>
        <end position="330"/>
    </location>
</feature>
<dbReference type="InterPro" id="IPR050219">
    <property type="entry name" value="DnaG_primase"/>
</dbReference>
<keyword evidence="9" id="KW-0804">Transcription</keyword>
<keyword evidence="2" id="KW-0639">Primosome</keyword>
<dbReference type="Pfam" id="PF13155">
    <property type="entry name" value="Toprim_2"/>
    <property type="match status" value="1"/>
</dbReference>
<dbReference type="SUPFAM" id="SSF56731">
    <property type="entry name" value="DNA primase core"/>
    <property type="match status" value="1"/>
</dbReference>
<keyword evidence="5" id="KW-0235">DNA replication</keyword>
<keyword evidence="8" id="KW-0862">Zinc</keyword>
<dbReference type="PANTHER" id="PTHR30313:SF2">
    <property type="entry name" value="DNA PRIMASE"/>
    <property type="match status" value="1"/>
</dbReference>
<keyword evidence="1" id="KW-0240">DNA-directed RNA polymerase</keyword>
<dbReference type="PANTHER" id="PTHR30313">
    <property type="entry name" value="DNA PRIMASE"/>
    <property type="match status" value="1"/>
</dbReference>